<name>A0A0A9BH40_ARUDO</name>
<dbReference type="EMBL" id="GBRH01237350">
    <property type="protein sequence ID" value="JAD60545.1"/>
    <property type="molecule type" value="Transcribed_RNA"/>
</dbReference>
<proteinExistence type="predicted"/>
<reference evidence="1" key="2">
    <citation type="journal article" date="2015" name="Data Brief">
        <title>Shoot transcriptome of the giant reed, Arundo donax.</title>
        <authorList>
            <person name="Barrero R.A."/>
            <person name="Guerrero F.D."/>
            <person name="Moolhuijzen P."/>
            <person name="Goolsby J.A."/>
            <person name="Tidwell J."/>
            <person name="Bellgard S.E."/>
            <person name="Bellgard M.I."/>
        </authorList>
    </citation>
    <scope>NUCLEOTIDE SEQUENCE</scope>
    <source>
        <tissue evidence="1">Shoot tissue taken approximately 20 cm above the soil surface</tissue>
    </source>
</reference>
<protein>
    <submittedName>
        <fullName evidence="1">Uncharacterized protein</fullName>
    </submittedName>
</protein>
<organism evidence="1">
    <name type="scientific">Arundo donax</name>
    <name type="common">Giant reed</name>
    <name type="synonym">Donax arundinaceus</name>
    <dbReference type="NCBI Taxonomy" id="35708"/>
    <lineage>
        <taxon>Eukaryota</taxon>
        <taxon>Viridiplantae</taxon>
        <taxon>Streptophyta</taxon>
        <taxon>Embryophyta</taxon>
        <taxon>Tracheophyta</taxon>
        <taxon>Spermatophyta</taxon>
        <taxon>Magnoliopsida</taxon>
        <taxon>Liliopsida</taxon>
        <taxon>Poales</taxon>
        <taxon>Poaceae</taxon>
        <taxon>PACMAD clade</taxon>
        <taxon>Arundinoideae</taxon>
        <taxon>Arundineae</taxon>
        <taxon>Arundo</taxon>
    </lineage>
</organism>
<accession>A0A0A9BH40</accession>
<reference evidence="1" key="1">
    <citation type="submission" date="2014-09" db="EMBL/GenBank/DDBJ databases">
        <authorList>
            <person name="Magalhaes I.L.F."/>
            <person name="Oliveira U."/>
            <person name="Santos F.R."/>
            <person name="Vidigal T.H.D.A."/>
            <person name="Brescovit A.D."/>
            <person name="Santos A.J."/>
        </authorList>
    </citation>
    <scope>NUCLEOTIDE SEQUENCE</scope>
    <source>
        <tissue evidence="1">Shoot tissue taken approximately 20 cm above the soil surface</tissue>
    </source>
</reference>
<evidence type="ECO:0000313" key="1">
    <source>
        <dbReference type="EMBL" id="JAD60545.1"/>
    </source>
</evidence>
<dbReference type="AlphaFoldDB" id="A0A0A9BH40"/>
<sequence length="37" mass="4197">MRNIACVSFYLLSPLYIFNNVCTGCRSFITHALGTNR</sequence>